<evidence type="ECO:0000313" key="1">
    <source>
        <dbReference type="EMBL" id="EKN40496.1"/>
    </source>
</evidence>
<evidence type="ECO:0000313" key="2">
    <source>
        <dbReference type="Proteomes" id="UP000011944"/>
    </source>
</evidence>
<dbReference type="PATRIC" id="fig|1232189.3.peg.3013"/>
<sequence length="43" mass="5089">MDKSKRKICYSIIRYSPDQLKGEIVNVGLIFFHMVIKKLIFLC</sequence>
<protein>
    <submittedName>
        <fullName evidence="1">Uncharacterized protein</fullName>
    </submittedName>
</protein>
<comment type="caution">
    <text evidence="1">The sequence shown here is derived from an EMBL/GenBank/DDBJ whole genome shotgun (WGS) entry which is preliminary data.</text>
</comment>
<dbReference type="InterPro" id="IPR021398">
    <property type="entry name" value="DUF3037"/>
</dbReference>
<dbReference type="Pfam" id="PF11236">
    <property type="entry name" value="DUF3037"/>
    <property type="match status" value="1"/>
</dbReference>
<dbReference type="EMBL" id="AMXI01001181">
    <property type="protein sequence ID" value="EKN40496.1"/>
    <property type="molecule type" value="Genomic_DNA"/>
</dbReference>
<name>M1ZPK0_CLOBO</name>
<reference evidence="1 2" key="1">
    <citation type="submission" date="2012-10" db="EMBL/GenBank/DDBJ databases">
        <authorList>
            <person name="Strain E.A."/>
            <person name="Brown E."/>
            <person name="Allard M.W."/>
            <person name="Gonzalez-Escalona N."/>
            <person name="Timme R."/>
        </authorList>
    </citation>
    <scope>NUCLEOTIDE SEQUENCE [LARGE SCALE GENOMIC DNA]</scope>
    <source>
        <strain evidence="1 2">CFSAN001627</strain>
    </source>
</reference>
<dbReference type="Proteomes" id="UP000011944">
    <property type="component" value="Unassembled WGS sequence"/>
</dbReference>
<organism evidence="1 2">
    <name type="scientific">Clostridium botulinum CFSAN001627</name>
    <dbReference type="NCBI Taxonomy" id="1232189"/>
    <lineage>
        <taxon>Bacteria</taxon>
        <taxon>Bacillati</taxon>
        <taxon>Bacillota</taxon>
        <taxon>Clostridia</taxon>
        <taxon>Eubacteriales</taxon>
        <taxon>Clostridiaceae</taxon>
        <taxon>Clostridium</taxon>
    </lineage>
</organism>
<dbReference type="AlphaFoldDB" id="M1ZPK0"/>
<reference evidence="1 2" key="2">
    <citation type="submission" date="2013-03" db="EMBL/GenBank/DDBJ databases">
        <title>Diversity in Clostridium botulinum.</title>
        <authorList>
            <person name="Timme R.E."/>
            <person name="Allard M."/>
            <person name="Luo Y."/>
            <person name="Strain E."/>
            <person name="Gonzalez-Escalona N."/>
            <person name="Brown E."/>
        </authorList>
    </citation>
    <scope>NUCLEOTIDE SEQUENCE [LARGE SCALE GENOMIC DNA]</scope>
    <source>
        <strain evidence="1 2">CFSAN001627</strain>
    </source>
</reference>
<proteinExistence type="predicted"/>
<accession>M1ZPK0</accession>
<gene>
    <name evidence="1" type="ORF">CFSAN001627_19208</name>
</gene>